<protein>
    <submittedName>
        <fullName evidence="1">Beta-glucan-binding protein</fullName>
    </submittedName>
</protein>
<reference evidence="1 2" key="1">
    <citation type="journal article" date="2018" name="Front. Plant Sci.">
        <title>Red Clover (Trifolium pratense) and Zigzag Clover (T. medium) - A Picture of Genomic Similarities and Differences.</title>
        <authorList>
            <person name="Dluhosova J."/>
            <person name="Istvanek J."/>
            <person name="Nedelnik J."/>
            <person name="Repkova J."/>
        </authorList>
    </citation>
    <scope>NUCLEOTIDE SEQUENCE [LARGE SCALE GENOMIC DNA]</scope>
    <source>
        <strain evidence="2">cv. 10/8</strain>
        <tissue evidence="1">Leaf</tissue>
    </source>
</reference>
<comment type="caution">
    <text evidence="1">The sequence shown here is derived from an EMBL/GenBank/DDBJ whole genome shotgun (WGS) entry which is preliminary data.</text>
</comment>
<dbReference type="EMBL" id="LXQA010022199">
    <property type="protein sequence ID" value="MCH92232.1"/>
    <property type="molecule type" value="Genomic_DNA"/>
</dbReference>
<keyword evidence="2" id="KW-1185">Reference proteome</keyword>
<gene>
    <name evidence="1" type="ORF">A2U01_0013169</name>
</gene>
<accession>A0A392MY42</accession>
<dbReference type="PANTHER" id="PTHR36617:SF5">
    <property type="entry name" value="OS05G0421675 PROTEIN"/>
    <property type="match status" value="1"/>
</dbReference>
<dbReference type="Proteomes" id="UP000265520">
    <property type="component" value="Unassembled WGS sequence"/>
</dbReference>
<evidence type="ECO:0000313" key="2">
    <source>
        <dbReference type="Proteomes" id="UP000265520"/>
    </source>
</evidence>
<sequence>IRDGVGGVGWFGESVSKKVGGGIDTLFWIDLWLGGIPLCVRFRRLFDLAEDKSGTIAEMSSLGWEAGGEAWAWGRQLPSLQIGGSGSLILKKATQLGRVSASDFSGLGYLG</sequence>
<dbReference type="AlphaFoldDB" id="A0A392MY42"/>
<organism evidence="1 2">
    <name type="scientific">Trifolium medium</name>
    <dbReference type="NCBI Taxonomy" id="97028"/>
    <lineage>
        <taxon>Eukaryota</taxon>
        <taxon>Viridiplantae</taxon>
        <taxon>Streptophyta</taxon>
        <taxon>Embryophyta</taxon>
        <taxon>Tracheophyta</taxon>
        <taxon>Spermatophyta</taxon>
        <taxon>Magnoliopsida</taxon>
        <taxon>eudicotyledons</taxon>
        <taxon>Gunneridae</taxon>
        <taxon>Pentapetalae</taxon>
        <taxon>rosids</taxon>
        <taxon>fabids</taxon>
        <taxon>Fabales</taxon>
        <taxon>Fabaceae</taxon>
        <taxon>Papilionoideae</taxon>
        <taxon>50 kb inversion clade</taxon>
        <taxon>NPAAA clade</taxon>
        <taxon>Hologalegina</taxon>
        <taxon>IRL clade</taxon>
        <taxon>Trifolieae</taxon>
        <taxon>Trifolium</taxon>
    </lineage>
</organism>
<name>A0A392MY42_9FABA</name>
<evidence type="ECO:0000313" key="1">
    <source>
        <dbReference type="EMBL" id="MCH92232.1"/>
    </source>
</evidence>
<proteinExistence type="predicted"/>
<feature type="non-terminal residue" evidence="1">
    <location>
        <position position="1"/>
    </location>
</feature>
<dbReference type="PANTHER" id="PTHR36617">
    <property type="entry name" value="PROTEIN, PUTATIVE-RELATED"/>
    <property type="match status" value="1"/>
</dbReference>